<organism evidence="5 6">
    <name type="scientific">Kangiella taiwanensis</name>
    <dbReference type="NCBI Taxonomy" id="1079179"/>
    <lineage>
        <taxon>Bacteria</taxon>
        <taxon>Pseudomonadati</taxon>
        <taxon>Pseudomonadota</taxon>
        <taxon>Gammaproteobacteria</taxon>
        <taxon>Kangiellales</taxon>
        <taxon>Kangiellaceae</taxon>
        <taxon>Kangiella</taxon>
    </lineage>
</organism>
<dbReference type="EC" id="2.7.7.65" evidence="1"/>
<gene>
    <name evidence="5" type="ORF">GCM10023150_13030</name>
</gene>
<name>A0ABP8I112_9GAMM</name>
<dbReference type="Gene3D" id="3.30.70.270">
    <property type="match status" value="1"/>
</dbReference>
<dbReference type="PROSITE" id="PS50887">
    <property type="entry name" value="GGDEF"/>
    <property type="match status" value="1"/>
</dbReference>
<dbReference type="EMBL" id="BAABFU010000002">
    <property type="protein sequence ID" value="GAA4349021.1"/>
    <property type="molecule type" value="Genomic_DNA"/>
</dbReference>
<dbReference type="InterPro" id="IPR000160">
    <property type="entry name" value="GGDEF_dom"/>
</dbReference>
<proteinExistence type="predicted"/>
<dbReference type="PANTHER" id="PTHR45138:SF9">
    <property type="entry name" value="DIGUANYLATE CYCLASE DGCM-RELATED"/>
    <property type="match status" value="1"/>
</dbReference>
<dbReference type="SMART" id="SM00267">
    <property type="entry name" value="GGDEF"/>
    <property type="match status" value="1"/>
</dbReference>
<dbReference type="Pfam" id="PF00990">
    <property type="entry name" value="GGDEF"/>
    <property type="match status" value="1"/>
</dbReference>
<dbReference type="PANTHER" id="PTHR45138">
    <property type="entry name" value="REGULATORY COMPONENTS OF SENSORY TRANSDUCTION SYSTEM"/>
    <property type="match status" value="1"/>
</dbReference>
<dbReference type="Proteomes" id="UP001501294">
    <property type="component" value="Unassembled WGS sequence"/>
</dbReference>
<reference evidence="6" key="1">
    <citation type="journal article" date="2019" name="Int. J. Syst. Evol. Microbiol.">
        <title>The Global Catalogue of Microorganisms (GCM) 10K type strain sequencing project: providing services to taxonomists for standard genome sequencing and annotation.</title>
        <authorList>
            <consortium name="The Broad Institute Genomics Platform"/>
            <consortium name="The Broad Institute Genome Sequencing Center for Infectious Disease"/>
            <person name="Wu L."/>
            <person name="Ma J."/>
        </authorList>
    </citation>
    <scope>NUCLEOTIDE SEQUENCE [LARGE SCALE GENOMIC DNA]</scope>
    <source>
        <strain evidence="6">JCM 17727</strain>
    </source>
</reference>
<dbReference type="CDD" id="cd01949">
    <property type="entry name" value="GGDEF"/>
    <property type="match status" value="1"/>
</dbReference>
<keyword evidence="6" id="KW-1185">Reference proteome</keyword>
<keyword evidence="3" id="KW-1133">Transmembrane helix</keyword>
<keyword evidence="3" id="KW-0812">Transmembrane</keyword>
<dbReference type="InterPro" id="IPR043128">
    <property type="entry name" value="Rev_trsase/Diguanyl_cyclase"/>
</dbReference>
<dbReference type="RefSeq" id="WP_223577985.1">
    <property type="nucleotide sequence ID" value="NZ_BAABFU010000002.1"/>
</dbReference>
<accession>A0ABP8I112</accession>
<feature type="transmembrane region" description="Helical" evidence="3">
    <location>
        <begin position="12"/>
        <end position="32"/>
    </location>
</feature>
<feature type="domain" description="GGDEF" evidence="4">
    <location>
        <begin position="111"/>
        <end position="245"/>
    </location>
</feature>
<protein>
    <recommendedName>
        <fullName evidence="1">diguanylate cyclase</fullName>
        <ecNumber evidence="1">2.7.7.65</ecNumber>
    </recommendedName>
</protein>
<dbReference type="NCBIfam" id="TIGR00254">
    <property type="entry name" value="GGDEF"/>
    <property type="match status" value="1"/>
</dbReference>
<sequence>MRTVIYKIGRIKVVIVISIIAVLLAVGLNYIFQSFQEVTYSYSSLIRAAVIPLIVAPILSWYLVGLFVRVIELEQKMTEWALFDQLTGLLNRRAFLHRAEQEYYLAKRQETTFGVVVLDLDHFKDINDQYGHKAGDSILKDFGELVLKQIRQSDISGRIGGEEFAFILPNTNLVQSKVFAEKLLAVVSDRVVTIDEQAIKYTASIGITVSFPENDFKINNLIHHADQALYEAKSAGRNCYKVAESLL</sequence>
<evidence type="ECO:0000256" key="1">
    <source>
        <dbReference type="ARBA" id="ARBA00012528"/>
    </source>
</evidence>
<evidence type="ECO:0000313" key="6">
    <source>
        <dbReference type="Proteomes" id="UP001501294"/>
    </source>
</evidence>
<dbReference type="InterPro" id="IPR029787">
    <property type="entry name" value="Nucleotide_cyclase"/>
</dbReference>
<dbReference type="InterPro" id="IPR050469">
    <property type="entry name" value="Diguanylate_Cyclase"/>
</dbReference>
<evidence type="ECO:0000313" key="5">
    <source>
        <dbReference type="EMBL" id="GAA4349021.1"/>
    </source>
</evidence>
<evidence type="ECO:0000256" key="3">
    <source>
        <dbReference type="SAM" id="Phobius"/>
    </source>
</evidence>
<dbReference type="SUPFAM" id="SSF55073">
    <property type="entry name" value="Nucleotide cyclase"/>
    <property type="match status" value="1"/>
</dbReference>
<comment type="catalytic activity">
    <reaction evidence="2">
        <text>2 GTP = 3',3'-c-di-GMP + 2 diphosphate</text>
        <dbReference type="Rhea" id="RHEA:24898"/>
        <dbReference type="ChEBI" id="CHEBI:33019"/>
        <dbReference type="ChEBI" id="CHEBI:37565"/>
        <dbReference type="ChEBI" id="CHEBI:58805"/>
        <dbReference type="EC" id="2.7.7.65"/>
    </reaction>
</comment>
<evidence type="ECO:0000256" key="2">
    <source>
        <dbReference type="ARBA" id="ARBA00034247"/>
    </source>
</evidence>
<comment type="caution">
    <text evidence="5">The sequence shown here is derived from an EMBL/GenBank/DDBJ whole genome shotgun (WGS) entry which is preliminary data.</text>
</comment>
<keyword evidence="3" id="KW-0472">Membrane</keyword>
<evidence type="ECO:0000259" key="4">
    <source>
        <dbReference type="PROSITE" id="PS50887"/>
    </source>
</evidence>
<feature type="transmembrane region" description="Helical" evidence="3">
    <location>
        <begin position="44"/>
        <end position="68"/>
    </location>
</feature>